<name>C3ZQ98_BRAFL</name>
<dbReference type="InterPro" id="IPR051077">
    <property type="entry name" value="Ca-dependent_lectin"/>
</dbReference>
<proteinExistence type="predicted"/>
<feature type="signal peptide" evidence="3">
    <location>
        <begin position="1"/>
        <end position="23"/>
    </location>
</feature>
<keyword evidence="3" id="KW-0732">Signal</keyword>
<evidence type="ECO:0000256" key="2">
    <source>
        <dbReference type="SAM" id="MobiDB-lite"/>
    </source>
</evidence>
<feature type="compositionally biased region" description="Low complexity" evidence="2">
    <location>
        <begin position="45"/>
        <end position="57"/>
    </location>
</feature>
<feature type="region of interest" description="Disordered" evidence="2">
    <location>
        <begin position="45"/>
        <end position="105"/>
    </location>
</feature>
<keyword evidence="1" id="KW-0430">Lectin</keyword>
<accession>C3ZQ98</accession>
<evidence type="ECO:0008006" key="5">
    <source>
        <dbReference type="Google" id="ProtNLM"/>
    </source>
</evidence>
<sequence length="289" mass="30251">MGHQNMVVLAALNVLFLFSACFAAESESQEGSCPTQTANNNVNNITVAAPAGPKGDAGPPGPRGDRGEKGATGRPGKLGPRGPEGQKGGKGDSGQTVTQGAEGSGGGAVYIRWGRTACNESTDTVTVYSGLAGGALWSEKGGGSDYQCLPADPEWGRFTDGVEGLKAYMHGAEYQLNTDAPYDEATVDDREVPCAACYCLSRRAQLMIPARKTCPEGWTREYGGYLMTGYHDQAGRNEFVCVDGEPEVLSGGEGNDNGALFYPVEARCGSLPCPPYVEGRELTCVVCTI</sequence>
<dbReference type="AlphaFoldDB" id="C3ZQ98"/>
<dbReference type="PANTHER" id="PTHR24024">
    <property type="entry name" value="PULMONARY SURFACTANT-ASSOCIATED PROTEIN A"/>
    <property type="match status" value="1"/>
</dbReference>
<evidence type="ECO:0000256" key="3">
    <source>
        <dbReference type="SAM" id="SignalP"/>
    </source>
</evidence>
<gene>
    <name evidence="4" type="ORF">BRAFLDRAFT_102522</name>
</gene>
<dbReference type="EMBL" id="GG666660">
    <property type="protein sequence ID" value="EEN45291.1"/>
    <property type="molecule type" value="Genomic_DNA"/>
</dbReference>
<dbReference type="InParanoid" id="C3ZQ98"/>
<feature type="chain" id="PRO_5002937082" description="Short-chain collagen C4-like" evidence="3">
    <location>
        <begin position="24"/>
        <end position="289"/>
    </location>
</feature>
<organism>
    <name type="scientific">Branchiostoma floridae</name>
    <name type="common">Florida lancelet</name>
    <name type="synonym">Amphioxus</name>
    <dbReference type="NCBI Taxonomy" id="7739"/>
    <lineage>
        <taxon>Eukaryota</taxon>
        <taxon>Metazoa</taxon>
        <taxon>Chordata</taxon>
        <taxon>Cephalochordata</taxon>
        <taxon>Leptocardii</taxon>
        <taxon>Amphioxiformes</taxon>
        <taxon>Branchiostomatidae</taxon>
        <taxon>Branchiostoma</taxon>
    </lineage>
</organism>
<reference evidence="4" key="1">
    <citation type="journal article" date="2008" name="Nature">
        <title>The amphioxus genome and the evolution of the chordate karyotype.</title>
        <authorList>
            <consortium name="US DOE Joint Genome Institute (JGI-PGF)"/>
            <person name="Putnam N.H."/>
            <person name="Butts T."/>
            <person name="Ferrier D.E.K."/>
            <person name="Furlong R.F."/>
            <person name="Hellsten U."/>
            <person name="Kawashima T."/>
            <person name="Robinson-Rechavi M."/>
            <person name="Shoguchi E."/>
            <person name="Terry A."/>
            <person name="Yu J.-K."/>
            <person name="Benito-Gutierrez E.L."/>
            <person name="Dubchak I."/>
            <person name="Garcia-Fernandez J."/>
            <person name="Gibson-Brown J.J."/>
            <person name="Grigoriev I.V."/>
            <person name="Horton A.C."/>
            <person name="de Jong P.J."/>
            <person name="Jurka J."/>
            <person name="Kapitonov V.V."/>
            <person name="Kohara Y."/>
            <person name="Kuroki Y."/>
            <person name="Lindquist E."/>
            <person name="Lucas S."/>
            <person name="Osoegawa K."/>
            <person name="Pennacchio L.A."/>
            <person name="Salamov A.A."/>
            <person name="Satou Y."/>
            <person name="Sauka-Spengler T."/>
            <person name="Schmutz J."/>
            <person name="Shin-I T."/>
            <person name="Toyoda A."/>
            <person name="Bronner-Fraser M."/>
            <person name="Fujiyama A."/>
            <person name="Holland L.Z."/>
            <person name="Holland P.W.H."/>
            <person name="Satoh N."/>
            <person name="Rokhsar D.S."/>
        </authorList>
    </citation>
    <scope>NUCLEOTIDE SEQUENCE [LARGE SCALE GENOMIC DNA]</scope>
    <source>
        <strain evidence="4">S238N-H82</strain>
        <tissue evidence="4">Testes</tissue>
    </source>
</reference>
<protein>
    <recommendedName>
        <fullName evidence="5">Short-chain collagen C4-like</fullName>
    </recommendedName>
</protein>
<evidence type="ECO:0000256" key="1">
    <source>
        <dbReference type="ARBA" id="ARBA00022734"/>
    </source>
</evidence>
<evidence type="ECO:0000313" key="4">
    <source>
        <dbReference type="EMBL" id="EEN45291.1"/>
    </source>
</evidence>
<dbReference type="PANTHER" id="PTHR24024:SF18">
    <property type="entry name" value="SHORT-CHAIN COLLAGEN C4-LIKE"/>
    <property type="match status" value="1"/>
</dbReference>
<dbReference type="GO" id="GO:0030246">
    <property type="term" value="F:carbohydrate binding"/>
    <property type="evidence" value="ECO:0007669"/>
    <property type="project" value="UniProtKB-KW"/>
</dbReference>